<comment type="caution">
    <text evidence="2">The sequence shown here is derived from an EMBL/GenBank/DDBJ whole genome shotgun (WGS) entry which is preliminary data.</text>
</comment>
<feature type="compositionally biased region" description="Polar residues" evidence="1">
    <location>
        <begin position="82"/>
        <end position="91"/>
    </location>
</feature>
<feature type="compositionally biased region" description="Polar residues" evidence="1">
    <location>
        <begin position="61"/>
        <end position="73"/>
    </location>
</feature>
<feature type="non-terminal residue" evidence="2">
    <location>
        <position position="1"/>
    </location>
</feature>
<reference evidence="2 3" key="1">
    <citation type="submission" date="2023-05" db="EMBL/GenBank/DDBJ databases">
        <title>B98-5 Cell Line De Novo Hybrid Assembly: An Optical Mapping Approach.</title>
        <authorList>
            <person name="Kananen K."/>
            <person name="Auerbach J.A."/>
            <person name="Kautto E."/>
            <person name="Blachly J.S."/>
        </authorList>
    </citation>
    <scope>NUCLEOTIDE SEQUENCE [LARGE SCALE GENOMIC DNA]</scope>
    <source>
        <strain evidence="2">B95-8</strain>
        <tissue evidence="2">Cell line</tissue>
    </source>
</reference>
<gene>
    <name evidence="2" type="ORF">P7K49_005349</name>
</gene>
<evidence type="ECO:0000256" key="1">
    <source>
        <dbReference type="SAM" id="MobiDB-lite"/>
    </source>
</evidence>
<organism evidence="2 3">
    <name type="scientific">Saguinus oedipus</name>
    <name type="common">Cotton-top tamarin</name>
    <name type="synonym">Oedipomidas oedipus</name>
    <dbReference type="NCBI Taxonomy" id="9490"/>
    <lineage>
        <taxon>Eukaryota</taxon>
        <taxon>Metazoa</taxon>
        <taxon>Chordata</taxon>
        <taxon>Craniata</taxon>
        <taxon>Vertebrata</taxon>
        <taxon>Euteleostomi</taxon>
        <taxon>Mammalia</taxon>
        <taxon>Eutheria</taxon>
        <taxon>Euarchontoglires</taxon>
        <taxon>Primates</taxon>
        <taxon>Haplorrhini</taxon>
        <taxon>Platyrrhini</taxon>
        <taxon>Cebidae</taxon>
        <taxon>Callitrichinae</taxon>
        <taxon>Saguinus</taxon>
    </lineage>
</organism>
<keyword evidence="3" id="KW-1185">Reference proteome</keyword>
<sequence>VKNPEAFVVKNPQILSNKRLTADLLQKHLPQTDRQTATVLHPKGKTTTLKKALGKDEHSTTRLSRMDQPSSHQDGAVPGGLVTNSHQDTDL</sequence>
<protein>
    <submittedName>
        <fullName evidence="2">Uncharacterized protein</fullName>
    </submittedName>
</protein>
<evidence type="ECO:0000313" key="3">
    <source>
        <dbReference type="Proteomes" id="UP001266305"/>
    </source>
</evidence>
<proteinExistence type="predicted"/>
<evidence type="ECO:0000313" key="2">
    <source>
        <dbReference type="EMBL" id="KAK2118462.1"/>
    </source>
</evidence>
<accession>A0ABQ9WDM1</accession>
<dbReference type="EMBL" id="JASSZA010000002">
    <property type="protein sequence ID" value="KAK2118462.1"/>
    <property type="molecule type" value="Genomic_DNA"/>
</dbReference>
<feature type="region of interest" description="Disordered" evidence="1">
    <location>
        <begin position="33"/>
        <end position="91"/>
    </location>
</feature>
<name>A0ABQ9WDM1_SAGOE</name>
<dbReference type="Proteomes" id="UP001266305">
    <property type="component" value="Unassembled WGS sequence"/>
</dbReference>